<reference evidence="3" key="1">
    <citation type="submission" date="2020-06" db="EMBL/GenBank/DDBJ databases">
        <authorList>
            <consortium name="Plant Systems Biology data submission"/>
        </authorList>
    </citation>
    <scope>NUCLEOTIDE SEQUENCE</scope>
    <source>
        <strain evidence="3">D6</strain>
    </source>
</reference>
<accession>A0A9N8EMP9</accession>
<dbReference type="PROSITE" id="PS51746">
    <property type="entry name" value="PPM_2"/>
    <property type="match status" value="1"/>
</dbReference>
<feature type="domain" description="PPM-type phosphatase" evidence="2">
    <location>
        <begin position="117"/>
        <end position="448"/>
    </location>
</feature>
<dbReference type="PANTHER" id="PTHR47992">
    <property type="entry name" value="PROTEIN PHOSPHATASE"/>
    <property type="match status" value="1"/>
</dbReference>
<keyword evidence="1" id="KW-0732">Signal</keyword>
<sequence length="455" mass="49738">MIPTRQNNWQLPSRLPWGVFLVWLVSSVKLCTSVRADQSAAETVKVVNESVDSSSNVCYNFGCPFIPRDVFYDEDAKTALHRLKEPIRKVHDEDEGKRSTTLFLSQLDTSGDRHRSTMTLCGYKGGQITSQINQDRSILVSPFLGEFQFLGVLDGHGTGGELVAEHARTEIPKQLAAKLEELLQQQNNSNENKNNNLMNLDDPTVIASMLKEVFLSVDQSAPSPKSGGCTASVALQLGSKLFVANAGDSVTLVAAHRGWNETSQIVYMSREDKPHLADEQMRIEQAGGTVRMPESFDDGDTSRVIYKDPASGHDVGLAMSRSIGDWDAPGVIAEPIVDILDLSSLADSVMGGMDEYGCTDKECGPPMVNLFVVSATDGLMDFVTPQEIVDKVGVTFYGQPNLQDRKSGVGAGHAHLAAEELIYSAARGWHEEMQGSYRDDITISTTKIFPWESSS</sequence>
<dbReference type="Proteomes" id="UP001153069">
    <property type="component" value="Unassembled WGS sequence"/>
</dbReference>
<comment type="caution">
    <text evidence="3">The sequence shown here is derived from an EMBL/GenBank/DDBJ whole genome shotgun (WGS) entry which is preliminary data.</text>
</comment>
<protein>
    <submittedName>
        <fullName evidence="3">Protein phosphatase 2C</fullName>
    </submittedName>
</protein>
<evidence type="ECO:0000256" key="1">
    <source>
        <dbReference type="SAM" id="SignalP"/>
    </source>
</evidence>
<dbReference type="Gene3D" id="3.60.40.10">
    <property type="entry name" value="PPM-type phosphatase domain"/>
    <property type="match status" value="1"/>
</dbReference>
<dbReference type="GO" id="GO:0004722">
    <property type="term" value="F:protein serine/threonine phosphatase activity"/>
    <property type="evidence" value="ECO:0007669"/>
    <property type="project" value="InterPro"/>
</dbReference>
<feature type="signal peptide" evidence="1">
    <location>
        <begin position="1"/>
        <end position="36"/>
    </location>
</feature>
<keyword evidence="4" id="KW-1185">Reference proteome</keyword>
<evidence type="ECO:0000259" key="2">
    <source>
        <dbReference type="PROSITE" id="PS51746"/>
    </source>
</evidence>
<dbReference type="OrthoDB" id="42812at2759"/>
<feature type="chain" id="PRO_5040164942" evidence="1">
    <location>
        <begin position="37"/>
        <end position="455"/>
    </location>
</feature>
<dbReference type="InterPro" id="IPR036457">
    <property type="entry name" value="PPM-type-like_dom_sf"/>
</dbReference>
<dbReference type="CDD" id="cd00143">
    <property type="entry name" value="PP2Cc"/>
    <property type="match status" value="1"/>
</dbReference>
<evidence type="ECO:0000313" key="4">
    <source>
        <dbReference type="Proteomes" id="UP001153069"/>
    </source>
</evidence>
<name>A0A9N8EMP9_9STRA</name>
<dbReference type="InterPro" id="IPR015655">
    <property type="entry name" value="PP2C"/>
</dbReference>
<organism evidence="3 4">
    <name type="scientific">Seminavis robusta</name>
    <dbReference type="NCBI Taxonomy" id="568900"/>
    <lineage>
        <taxon>Eukaryota</taxon>
        <taxon>Sar</taxon>
        <taxon>Stramenopiles</taxon>
        <taxon>Ochrophyta</taxon>
        <taxon>Bacillariophyta</taxon>
        <taxon>Bacillariophyceae</taxon>
        <taxon>Bacillariophycidae</taxon>
        <taxon>Naviculales</taxon>
        <taxon>Naviculaceae</taxon>
        <taxon>Seminavis</taxon>
    </lineage>
</organism>
<dbReference type="Pfam" id="PF00481">
    <property type="entry name" value="PP2C"/>
    <property type="match status" value="1"/>
</dbReference>
<dbReference type="SUPFAM" id="SSF81606">
    <property type="entry name" value="PP2C-like"/>
    <property type="match status" value="1"/>
</dbReference>
<dbReference type="EMBL" id="CAICTM010001378">
    <property type="protein sequence ID" value="CAB9523125.1"/>
    <property type="molecule type" value="Genomic_DNA"/>
</dbReference>
<dbReference type="InterPro" id="IPR001932">
    <property type="entry name" value="PPM-type_phosphatase-like_dom"/>
</dbReference>
<dbReference type="AlphaFoldDB" id="A0A9N8EMP9"/>
<gene>
    <name evidence="3" type="ORF">SEMRO_1380_G267760.1</name>
</gene>
<evidence type="ECO:0000313" key="3">
    <source>
        <dbReference type="EMBL" id="CAB9523125.1"/>
    </source>
</evidence>
<dbReference type="SMART" id="SM00332">
    <property type="entry name" value="PP2Cc"/>
    <property type="match status" value="1"/>
</dbReference>
<proteinExistence type="predicted"/>